<gene>
    <name evidence="1" type="ORF">ETD96_00715</name>
</gene>
<proteinExistence type="predicted"/>
<dbReference type="Proteomes" id="UP000305238">
    <property type="component" value="Unassembled WGS sequence"/>
</dbReference>
<accession>A0A5S4HCA9</accession>
<dbReference type="EMBL" id="VCKZ01000002">
    <property type="protein sequence ID" value="TMR42391.1"/>
    <property type="molecule type" value="Genomic_DNA"/>
</dbReference>
<evidence type="ECO:0000313" key="2">
    <source>
        <dbReference type="Proteomes" id="UP000305238"/>
    </source>
</evidence>
<sequence>MPERPRVPGSIYKPYEAVRKTEGAVAATAEVARRPGVDPQHIACDLTDRLNRRLFGVAFRLQDALAHIQDPYAAQQVQAALDDLDVAITELRRDIFDLHTAFETLVHQR</sequence>
<protein>
    <submittedName>
        <fullName evidence="1">Uncharacterized protein</fullName>
    </submittedName>
</protein>
<dbReference type="AlphaFoldDB" id="A0A5S4HCA9"/>
<reference evidence="1 2" key="1">
    <citation type="submission" date="2019-05" db="EMBL/GenBank/DDBJ databases">
        <title>Draft genome sequence of Actinomadura geliboluensis A8036.</title>
        <authorList>
            <person name="Saricaoglu S."/>
            <person name="Isik K."/>
        </authorList>
    </citation>
    <scope>NUCLEOTIDE SEQUENCE [LARGE SCALE GENOMIC DNA]</scope>
    <source>
        <strain evidence="1 2">A8036</strain>
    </source>
</reference>
<keyword evidence="2" id="KW-1185">Reference proteome</keyword>
<organism evidence="1 2">
    <name type="scientific">Actinomadura geliboluensis</name>
    <dbReference type="NCBI Taxonomy" id="882440"/>
    <lineage>
        <taxon>Bacteria</taxon>
        <taxon>Bacillati</taxon>
        <taxon>Actinomycetota</taxon>
        <taxon>Actinomycetes</taxon>
        <taxon>Streptosporangiales</taxon>
        <taxon>Thermomonosporaceae</taxon>
        <taxon>Actinomadura</taxon>
    </lineage>
</organism>
<evidence type="ECO:0000313" key="1">
    <source>
        <dbReference type="EMBL" id="TMR42391.1"/>
    </source>
</evidence>
<name>A0A5S4HCA9_9ACTN</name>
<comment type="caution">
    <text evidence="1">The sequence shown here is derived from an EMBL/GenBank/DDBJ whole genome shotgun (WGS) entry which is preliminary data.</text>
</comment>